<dbReference type="SUPFAM" id="SSF101898">
    <property type="entry name" value="NHL repeat"/>
    <property type="match status" value="3"/>
</dbReference>
<gene>
    <name evidence="13" type="ORF">RFH988_LOCUS29704</name>
</gene>
<feature type="domain" description="PLAT" evidence="12">
    <location>
        <begin position="2148"/>
        <end position="2267"/>
    </location>
</feature>
<dbReference type="InterPro" id="IPR001258">
    <property type="entry name" value="NHL_repeat"/>
</dbReference>
<dbReference type="Pfam" id="PF08016">
    <property type="entry name" value="PKD_channel"/>
    <property type="match status" value="1"/>
</dbReference>
<comment type="subcellular location">
    <subcellularLocation>
        <location evidence="1">Membrane</location>
        <topology evidence="1">Multi-pass membrane protein</topology>
    </subcellularLocation>
</comment>
<keyword evidence="7 11" id="KW-0472">Membrane</keyword>
<feature type="repeat" description="NHL" evidence="9">
    <location>
        <begin position="775"/>
        <end position="814"/>
    </location>
</feature>
<evidence type="ECO:0000256" key="1">
    <source>
        <dbReference type="ARBA" id="ARBA00004141"/>
    </source>
</evidence>
<feature type="transmembrane region" description="Helical" evidence="11">
    <location>
        <begin position="2313"/>
        <end position="2333"/>
    </location>
</feature>
<dbReference type="SUPFAM" id="SSF63825">
    <property type="entry name" value="YWTD domain"/>
    <property type="match status" value="1"/>
</dbReference>
<dbReference type="Pfam" id="PF20519">
    <property type="entry name" value="Polycystin_dom"/>
    <property type="match status" value="1"/>
</dbReference>
<evidence type="ECO:0000313" key="13">
    <source>
        <dbReference type="EMBL" id="CAF1300636.1"/>
    </source>
</evidence>
<dbReference type="InterPro" id="IPR001024">
    <property type="entry name" value="PLAT/LH2_dom"/>
</dbReference>
<feature type="transmembrane region" description="Helical" evidence="11">
    <location>
        <begin position="2560"/>
        <end position="2577"/>
    </location>
</feature>
<dbReference type="SMART" id="SM00308">
    <property type="entry name" value="LH2"/>
    <property type="match status" value="1"/>
</dbReference>
<proteinExistence type="inferred from homology"/>
<evidence type="ECO:0000256" key="10">
    <source>
        <dbReference type="SAM" id="MobiDB-lite"/>
    </source>
</evidence>
<dbReference type="CDD" id="cd05819">
    <property type="entry name" value="NHL"/>
    <property type="match status" value="3"/>
</dbReference>
<evidence type="ECO:0000256" key="2">
    <source>
        <dbReference type="ARBA" id="ARBA00007200"/>
    </source>
</evidence>
<dbReference type="FunFam" id="2.60.60.20:FF:000022">
    <property type="entry name" value="Uncharacterized protein"/>
    <property type="match status" value="1"/>
</dbReference>
<evidence type="ECO:0000256" key="7">
    <source>
        <dbReference type="ARBA" id="ARBA00023136"/>
    </source>
</evidence>
<dbReference type="OrthoDB" id="5322100at2759"/>
<dbReference type="PANTHER" id="PTHR10877">
    <property type="entry name" value="POLYCYSTIN FAMILY MEMBER"/>
    <property type="match status" value="1"/>
</dbReference>
<dbReference type="GO" id="GO:0005262">
    <property type="term" value="F:calcium channel activity"/>
    <property type="evidence" value="ECO:0007669"/>
    <property type="project" value="TreeGrafter"/>
</dbReference>
<keyword evidence="5" id="KW-0677">Repeat</keyword>
<sequence length="3022" mass="342201">MLYNPLGIFVNINLDLYVADCNNNRIQLFQSGQLNGITLAGNGAINTITLNCPSGIVLDADNYLFIVDSSNHRIVRSGPNGFRCLVGCYGGGSASNQLLNPQTVSYNQPKFCPHVSWDLTAITIANIDTVGSQPYEIFINTNNTIYVPNRQTGRIIVWYEGNITSATNISANLSNPYGLFVAPSYDIYVDSDNNNGRVTKWTLHTTISVPVMHPCQPCWDIFIDINDTLYCSMNNLHQVITKSLNSDSNALIIVGGTSVAGSTSYMLNSPRGIFVDINFDLYVADCNNNRIQLFQAGQLNGITVAGNGAINTITLNCPSGIVLDADNYLFILDQNNYRIVRSGPNGFQCLVGCYGGGSASHQLITPMSMAFDSFGNIFVSDSDNSRIQKTISVGVSSPYALYVTTSGDIYVDNGNWNGRVDKLALDGTIAVPIMYVGQSCYGLFVGINDILYCSIANLHRVVTKPLNSISNTLTIAAGTGCSGSTSDTLNSPRGIFVDINFDLYVADCNNNRIQLFQSGQLNGITVAGNGAINTITLNCPSGIVLDADNYLFIVDQGNHRIVRSGPNGFRCLVGCYGGVSASNQLLNPQSMAFDSFGNIFVYDSSNNRIQKFVLATNSCILPYNQPKLCPHASWNAKAQTFASNSTLTSFPHGIFISGINTVYVVSPSNNYVLAWSNGDVNPIKIMFSNLSRPHSIFVSMIGDIYVDNGYSQGRIDKWAYNSTYSQIVMNMNESCYSLFIDINNTLYCSVKNLHQIITLSLNDDTAKPQIVAGSDSPGSSANMLDSPHGIFVNINFDLYVADCGNDRIQLFQSGQSNGTTVAGHEATNNITLSCPTGIVLDADNYLFIVDSNNHRIIRLGLNGFQCLVGCYGSSAASNQLLNPQSMAFDSYGNMFVTDRNNSRIQKFIFQKNFCEQITTNVIQPTTAESTIEIRTEQTSSTDQQHLATSTDQQHITTSTDQQYIATSTDQQHVTTSADQQHIATSTDQQHIATSTDQQHIATSTDQQHVTTSTDQQHIATSTDQQHLTTSTDQQHITTSNIFLINQTCFAPTITLIPASSCLTFPLQFRRNQDFYISSNIQLNCNNSFSLITKWTIMNCTSICSYQISTDQIIETTFSELYIPARTLPHGIYELKLTVTITTSSNLILSKSAFVKITPSGITANLVQLGTSMITRGNQQDLKFDPGTFSIDLDGYTFNASNWKYKYYCRIYGLSMFPNFQGSHLTIDDPRIDRLNPSCLLNRTDQRTAWKYDGVTLAPESSVTILAGSLSPNRTYQFMVHMENRQNSSLQATGYVLVKVEETRPQMIAIGCVIWTMCVPNLEFQLINPTTQVALFAICLENCTTIQNITWNIYQGSMNSSSNFTKWIQFNQIISYQNIWFFGTNTSNFTATNKLFLDNPNTTLWRFEVVYSFLSETSSSALNFIINQCPYNGSCSINPSNGTTNTLFTISCPDWFDEDNIKDYLLYTWIDDPLKLTMIAFSPISDFQVRLPAEKLNLIVHIRDTLDCVREFNLMSINVELDPKRTGDLINQLQSKTTNPIIQLLSSGNQNIVGQVITSLSQQFNQMNNESVNKAVSNGIPAASVSISPLGIQSFKKISVPLNTSALEEFNKELNIQANLREYLIHFTINLAITTVNSIKLQSASLARLTQATNQLTRTTLMIASEKCYQLSDALHSMSTRISYEDAQIAATQLIQCATNILTAVNGPLQQRTNVLDLDLSRAITFPNDYDTDLEFEWSNPNLFTDENDFSWERIEKGRNIYYQKKLAKQITIQVNKIISLLTSTLNIHLNIGQNLILNTSEVFLSLETISIESLSNKFIQQIGNGQIHFPLNFSLNLNKNATISLRSMMEPLASFGNFSHTNLSTSISLSILDHNGNEISIRTDEEHPIEIIIPRDPNLIIPSMILQNVTSMNSTLHNQLFFYHYVNISSILPISVHFEIQPLDTNLAYLLIYKFDQFHLLNSSINQIDGWTLLCPWSNLYTYFIDNQRTTGHQSLIFGLRELNSTEIVDFCSNHTIVNPPISDKPFNFSSDYQLRIYTSGCYYLDENNQWKSDGLLIGPLTNLYQTQCFSNHLTKFAGGFHIILQSVNWNYVFANADFVKNKTIYLTVISVFVIYSILIIYARYKDKKDLEKLGVTPLPDNHQSDQYYYQIIVFTGQRKDAGTKSKVHFVLSGNDYETQIRTFADSHRKIFQRGGIDAFIMAVPKSLGLLNYIHIWHDNTGQGSSASWFLNYIIIRDLQTMKKFHFICQKWFAVEKDDGKIERILPVASELEKREFSYVLSKQAYHSISDSHLWFSIFSCSPSNKFTRVQRCTCCFVLLFISMFLNIMYYDLSKETNIDISTNAVSLAFGTFFLTLQQVIIDIIIEFISLLTSLLLVQFFRRIRSRQHQISPLNQALIKIKSHVTIKNNINQKLGLTFPWWCIFIAYGLSLILLSISILFIIAHGIEFGNLKARKWLTSILSVFFSSIFLTQPLKVLCLAIFFAFFFRNSNDDNEAKEYIDENQIDLNNDEEYLHSIENNLLFNEQSSIRVNRLTEDEIAYARNQRLKEMKMWSITRETLTYLCFLLFLGVIIYSNRDSNSYLQVKHLRKYFFNSKQMNSDYSKITTINEYWKWLENSFVSNLHAQQWYNGYVPRDLSEFINDKSNRLIGGYVYEFRSNLSKLHQLGWIDSQTRAIFIQLSLYNPNVQLFTSVTFLMEFLSTGEIYPQSRFEPMNFYVFTSLIELIGTIFYMMFIVYFMLKEFRLFFQLKLNYFRQFWSLIELGIMICSWMKVAVYIWRYRELKRISKLFHQTNGYVYINLQLTAYVNDLLTYLLSFCCFFGTIKLIRLCRFNRRLSLFGQTLHYAGKALGPFSLMFSTILMSFLCLFYLLFVSKISSCSSLLNTAQMLFEMTLLKFNAKELTGAAAFLGPFSFSLFIILVVFICMSMFLSIINDNFRLARENQNNDDEMFSFIVRKFLHWIGLKKVNELGIQDEQDIRIRLEYSNAIEILPEKIDRLLEVLDQMHISQIDDRLRQQQLVV</sequence>
<evidence type="ECO:0000256" key="11">
    <source>
        <dbReference type="SAM" id="Phobius"/>
    </source>
</evidence>
<feature type="transmembrane region" description="Helical" evidence="11">
    <location>
        <begin position="2419"/>
        <end position="2444"/>
    </location>
</feature>
<dbReference type="PANTHER" id="PTHR10877:SF194">
    <property type="entry name" value="LOCATION OF VULVA DEFECTIVE 1"/>
    <property type="match status" value="1"/>
</dbReference>
<dbReference type="Gene3D" id="2.120.10.30">
    <property type="entry name" value="TolB, C-terminal domain"/>
    <property type="match status" value="4"/>
</dbReference>
<evidence type="ECO:0000256" key="6">
    <source>
        <dbReference type="ARBA" id="ARBA00022989"/>
    </source>
</evidence>
<evidence type="ECO:0000256" key="5">
    <source>
        <dbReference type="ARBA" id="ARBA00022737"/>
    </source>
</evidence>
<comment type="caution">
    <text evidence="8">Lacks conserved residue(s) required for the propagation of feature annotation.</text>
</comment>
<feature type="transmembrane region" description="Helical" evidence="11">
    <location>
        <begin position="2811"/>
        <end position="2829"/>
    </location>
</feature>
<dbReference type="InterPro" id="IPR013122">
    <property type="entry name" value="PKD1_2_channel"/>
</dbReference>
<keyword evidence="4" id="KW-0732">Signal</keyword>
<dbReference type="InterPro" id="IPR051223">
    <property type="entry name" value="Polycystin"/>
</dbReference>
<dbReference type="InterPro" id="IPR042060">
    <property type="entry name" value="PLAT_polycystin1"/>
</dbReference>
<feature type="transmembrane region" description="Helical" evidence="11">
    <location>
        <begin position="2913"/>
        <end position="2934"/>
    </location>
</feature>
<dbReference type="EMBL" id="CAJNOO010002837">
    <property type="protein sequence ID" value="CAF1300636.1"/>
    <property type="molecule type" value="Genomic_DNA"/>
</dbReference>
<dbReference type="SUPFAM" id="SSF49723">
    <property type="entry name" value="Lipase/lipooxygenase domain (PLAT/LH2 domain)"/>
    <property type="match status" value="1"/>
</dbReference>
<dbReference type="Proteomes" id="UP000663882">
    <property type="component" value="Unassembled WGS sequence"/>
</dbReference>
<name>A0A815DSW4_9BILA</name>
<reference evidence="13" key="1">
    <citation type="submission" date="2021-02" db="EMBL/GenBank/DDBJ databases">
        <authorList>
            <person name="Nowell W R."/>
        </authorList>
    </citation>
    <scope>NUCLEOTIDE SEQUENCE</scope>
</reference>
<dbReference type="GO" id="GO:0016020">
    <property type="term" value="C:membrane"/>
    <property type="evidence" value="ECO:0007669"/>
    <property type="project" value="UniProtKB-SubCell"/>
</dbReference>
<feature type="transmembrane region" description="Helical" evidence="11">
    <location>
        <begin position="2850"/>
        <end position="2873"/>
    </location>
</feature>
<evidence type="ECO:0000313" key="14">
    <source>
        <dbReference type="Proteomes" id="UP000663882"/>
    </source>
</evidence>
<dbReference type="Pfam" id="PF02010">
    <property type="entry name" value="REJ"/>
    <property type="match status" value="1"/>
</dbReference>
<accession>A0A815DSW4</accession>
<dbReference type="PROSITE" id="PS50095">
    <property type="entry name" value="PLAT"/>
    <property type="match status" value="1"/>
</dbReference>
<comment type="caution">
    <text evidence="13">The sequence shown here is derived from an EMBL/GenBank/DDBJ whole genome shotgun (WGS) entry which is preliminary data.</text>
</comment>
<feature type="transmembrane region" description="Helical" evidence="11">
    <location>
        <begin position="2717"/>
        <end position="2741"/>
    </location>
</feature>
<feature type="transmembrane region" description="Helical" evidence="11">
    <location>
        <begin position="2353"/>
        <end position="2378"/>
    </location>
</feature>
<dbReference type="Gene3D" id="2.40.10.500">
    <property type="match status" value="3"/>
</dbReference>
<feature type="repeat" description="NHL" evidence="9">
    <location>
        <begin position="879"/>
        <end position="910"/>
    </location>
</feature>
<dbReference type="Pfam" id="PF01477">
    <property type="entry name" value="PLAT"/>
    <property type="match status" value="1"/>
</dbReference>
<keyword evidence="6 11" id="KW-1133">Transmembrane helix</keyword>
<feature type="repeat" description="NHL" evidence="9">
    <location>
        <begin position="1"/>
        <end position="32"/>
    </location>
</feature>
<evidence type="ECO:0000256" key="9">
    <source>
        <dbReference type="PROSITE-ProRule" id="PRU00504"/>
    </source>
</evidence>
<evidence type="ECO:0000259" key="12">
    <source>
        <dbReference type="PROSITE" id="PS50095"/>
    </source>
</evidence>
<dbReference type="InterPro" id="IPR036392">
    <property type="entry name" value="PLAT/LH2_dom_sf"/>
</dbReference>
<feature type="transmembrane region" description="Helical" evidence="11">
    <location>
        <begin position="2105"/>
        <end position="2123"/>
    </location>
</feature>
<feature type="repeat" description="NHL" evidence="9">
    <location>
        <begin position="480"/>
        <end position="519"/>
    </location>
</feature>
<organism evidence="13 14">
    <name type="scientific">Rotaria sordida</name>
    <dbReference type="NCBI Taxonomy" id="392033"/>
    <lineage>
        <taxon>Eukaryota</taxon>
        <taxon>Metazoa</taxon>
        <taxon>Spiralia</taxon>
        <taxon>Gnathifera</taxon>
        <taxon>Rotifera</taxon>
        <taxon>Eurotatoria</taxon>
        <taxon>Bdelloidea</taxon>
        <taxon>Philodinida</taxon>
        <taxon>Philodinidae</taxon>
        <taxon>Rotaria</taxon>
    </lineage>
</organism>
<feature type="region of interest" description="Disordered" evidence="10">
    <location>
        <begin position="936"/>
        <end position="958"/>
    </location>
</feature>
<dbReference type="CDD" id="cd01752">
    <property type="entry name" value="PLAT_polycystin"/>
    <property type="match status" value="1"/>
</dbReference>
<feature type="transmembrane region" description="Helical" evidence="11">
    <location>
        <begin position="2761"/>
        <end position="2779"/>
    </location>
</feature>
<feature type="transmembrane region" description="Helical" evidence="11">
    <location>
        <begin position="2464"/>
        <end position="2488"/>
    </location>
</feature>
<dbReference type="InterPro" id="IPR046791">
    <property type="entry name" value="Polycystin_dom"/>
</dbReference>
<dbReference type="InterPro" id="IPR002859">
    <property type="entry name" value="PKD/REJ-like"/>
</dbReference>
<comment type="similarity">
    <text evidence="2">Belongs to the polycystin family.</text>
</comment>
<dbReference type="InterPro" id="IPR011042">
    <property type="entry name" value="6-blade_b-propeller_TolB-like"/>
</dbReference>
<evidence type="ECO:0000256" key="8">
    <source>
        <dbReference type="PROSITE-ProRule" id="PRU00152"/>
    </source>
</evidence>
<evidence type="ECO:0000256" key="3">
    <source>
        <dbReference type="ARBA" id="ARBA00022692"/>
    </source>
</evidence>
<feature type="repeat" description="NHL" evidence="9">
    <location>
        <begin position="261"/>
        <end position="297"/>
    </location>
</feature>
<protein>
    <recommendedName>
        <fullName evidence="12">PLAT domain-containing protein</fullName>
    </recommendedName>
</protein>
<evidence type="ECO:0000256" key="4">
    <source>
        <dbReference type="ARBA" id="ARBA00022729"/>
    </source>
</evidence>
<dbReference type="Gene3D" id="2.60.60.20">
    <property type="entry name" value="PLAT/LH2 domain"/>
    <property type="match status" value="1"/>
</dbReference>
<dbReference type="GO" id="GO:0050982">
    <property type="term" value="P:detection of mechanical stimulus"/>
    <property type="evidence" value="ECO:0007669"/>
    <property type="project" value="TreeGrafter"/>
</dbReference>
<dbReference type="PROSITE" id="PS51125">
    <property type="entry name" value="NHL"/>
    <property type="match status" value="5"/>
</dbReference>
<keyword evidence="3 11" id="KW-0812">Transmembrane</keyword>